<dbReference type="InterPro" id="IPR002915">
    <property type="entry name" value="DeoC/FbaB/LacD_aldolase"/>
</dbReference>
<accession>A0A4R2S0F8</accession>
<dbReference type="GO" id="GO:0006018">
    <property type="term" value="P:2-deoxyribose 1-phosphate catabolic process"/>
    <property type="evidence" value="ECO:0007669"/>
    <property type="project" value="UniProtKB-UniRule"/>
</dbReference>
<dbReference type="InterPro" id="IPR013785">
    <property type="entry name" value="Aldolase_TIM"/>
</dbReference>
<comment type="function">
    <text evidence="6 7">Catalyzes a reversible aldol reaction between acetaldehyde and D-glyceraldehyde 3-phosphate to generate 2-deoxy-D-ribose 5-phosphate.</text>
</comment>
<keyword evidence="9" id="KW-1185">Reference proteome</keyword>
<dbReference type="RefSeq" id="WP_131848399.1">
    <property type="nucleotide sequence ID" value="NZ_SLXV01000010.1"/>
</dbReference>
<dbReference type="Pfam" id="PF01791">
    <property type="entry name" value="DeoC"/>
    <property type="match status" value="1"/>
</dbReference>
<feature type="active site" description="Proton donor/acceptor" evidence="7">
    <location>
        <position position="92"/>
    </location>
</feature>
<evidence type="ECO:0000256" key="2">
    <source>
        <dbReference type="ARBA" id="ARBA00022490"/>
    </source>
</evidence>
<dbReference type="InterPro" id="IPR011343">
    <property type="entry name" value="DeoC"/>
</dbReference>
<dbReference type="SUPFAM" id="SSF51569">
    <property type="entry name" value="Aldolase"/>
    <property type="match status" value="1"/>
</dbReference>
<evidence type="ECO:0000256" key="7">
    <source>
        <dbReference type="HAMAP-Rule" id="MF_00114"/>
    </source>
</evidence>
<dbReference type="GO" id="GO:0009264">
    <property type="term" value="P:deoxyribonucleotide catabolic process"/>
    <property type="evidence" value="ECO:0007669"/>
    <property type="project" value="UniProtKB-UniRule"/>
</dbReference>
<keyword evidence="2 7" id="KW-0963">Cytoplasm</keyword>
<comment type="subcellular location">
    <subcellularLocation>
        <location evidence="7">Cytoplasm</location>
    </subcellularLocation>
</comment>
<dbReference type="HAMAP" id="MF_00114">
    <property type="entry name" value="DeoC_type1"/>
    <property type="match status" value="1"/>
</dbReference>
<gene>
    <name evidence="7" type="primary">deoC</name>
    <name evidence="8" type="ORF">EDD57_11051</name>
</gene>
<feature type="active site" description="Schiff-base intermediate with acetaldehyde" evidence="7">
    <location>
        <position position="154"/>
    </location>
</feature>
<evidence type="ECO:0000313" key="8">
    <source>
        <dbReference type="EMBL" id="TCP69327.1"/>
    </source>
</evidence>
<dbReference type="GO" id="GO:0016052">
    <property type="term" value="P:carbohydrate catabolic process"/>
    <property type="evidence" value="ECO:0007669"/>
    <property type="project" value="TreeGrafter"/>
</dbReference>
<dbReference type="NCBIfam" id="TIGR00126">
    <property type="entry name" value="deoC"/>
    <property type="match status" value="1"/>
</dbReference>
<dbReference type="FunFam" id="3.20.20.70:FF:000044">
    <property type="entry name" value="Deoxyribose-phosphate aldolase"/>
    <property type="match status" value="1"/>
</dbReference>
<dbReference type="Proteomes" id="UP000294746">
    <property type="component" value="Unassembled WGS sequence"/>
</dbReference>
<dbReference type="OrthoDB" id="9778711at2"/>
<dbReference type="EC" id="4.1.2.4" evidence="7"/>
<comment type="similarity">
    <text evidence="1 7">Belongs to the DeoC/FbaB aldolase family. DeoC type 1 subfamily.</text>
</comment>
<dbReference type="GO" id="GO:0004139">
    <property type="term" value="F:deoxyribose-phosphate aldolase activity"/>
    <property type="evidence" value="ECO:0007669"/>
    <property type="project" value="UniProtKB-UniRule"/>
</dbReference>
<dbReference type="CDD" id="cd00959">
    <property type="entry name" value="DeoC"/>
    <property type="match status" value="1"/>
</dbReference>
<dbReference type="UniPathway" id="UPA00002">
    <property type="reaction ID" value="UER00468"/>
</dbReference>
<feature type="active site" description="Proton donor/acceptor" evidence="7">
    <location>
        <position position="183"/>
    </location>
</feature>
<dbReference type="Gene3D" id="3.20.20.70">
    <property type="entry name" value="Aldolase class I"/>
    <property type="match status" value="1"/>
</dbReference>
<dbReference type="PANTHER" id="PTHR10889:SF1">
    <property type="entry name" value="DEOXYRIBOSE-PHOSPHATE ALDOLASE"/>
    <property type="match status" value="1"/>
</dbReference>
<dbReference type="InterPro" id="IPR028581">
    <property type="entry name" value="DeoC_typeI"/>
</dbReference>
<protein>
    <recommendedName>
        <fullName evidence="7">Deoxyribose-phosphate aldolase</fullName>
        <shortName evidence="7">DERA</shortName>
        <ecNumber evidence="7">4.1.2.4</ecNumber>
    </recommendedName>
    <alternativeName>
        <fullName evidence="7">2-deoxy-D-ribose 5-phosphate aldolase</fullName>
    </alternativeName>
    <alternativeName>
        <fullName evidence="7">Phosphodeoxyriboaldolase</fullName>
        <shortName evidence="7">Deoxyriboaldolase</shortName>
    </alternativeName>
</protein>
<dbReference type="GO" id="GO:0005737">
    <property type="term" value="C:cytoplasm"/>
    <property type="evidence" value="ECO:0007669"/>
    <property type="project" value="UniProtKB-SubCell"/>
</dbReference>
<evidence type="ECO:0000256" key="6">
    <source>
        <dbReference type="ARBA" id="ARBA00056337"/>
    </source>
</evidence>
<comment type="caution">
    <text evidence="8">The sequence shown here is derived from an EMBL/GenBank/DDBJ whole genome shotgun (WGS) entry which is preliminary data.</text>
</comment>
<evidence type="ECO:0000313" key="9">
    <source>
        <dbReference type="Proteomes" id="UP000294746"/>
    </source>
</evidence>
<comment type="catalytic activity">
    <reaction evidence="5 7">
        <text>2-deoxy-D-ribose 5-phosphate = D-glyceraldehyde 3-phosphate + acetaldehyde</text>
        <dbReference type="Rhea" id="RHEA:12821"/>
        <dbReference type="ChEBI" id="CHEBI:15343"/>
        <dbReference type="ChEBI" id="CHEBI:59776"/>
        <dbReference type="ChEBI" id="CHEBI:62877"/>
        <dbReference type="EC" id="4.1.2.4"/>
    </reaction>
</comment>
<evidence type="ECO:0000256" key="1">
    <source>
        <dbReference type="ARBA" id="ARBA00010936"/>
    </source>
</evidence>
<reference evidence="8 9" key="1">
    <citation type="submission" date="2019-03" db="EMBL/GenBank/DDBJ databases">
        <title>Genomic Encyclopedia of Type Strains, Phase IV (KMG-IV): sequencing the most valuable type-strain genomes for metagenomic binning, comparative biology and taxonomic classification.</title>
        <authorList>
            <person name="Goeker M."/>
        </authorList>
    </citation>
    <scope>NUCLEOTIDE SEQUENCE [LARGE SCALE GENOMIC DNA]</scope>
    <source>
        <strain evidence="8 9">DSM 46831</strain>
    </source>
</reference>
<dbReference type="PANTHER" id="PTHR10889">
    <property type="entry name" value="DEOXYRIBOSE-PHOSPHATE ALDOLASE"/>
    <property type="match status" value="1"/>
</dbReference>
<evidence type="ECO:0000256" key="4">
    <source>
        <dbReference type="ARBA" id="ARBA00023270"/>
    </source>
</evidence>
<keyword evidence="3 7" id="KW-0456">Lyase</keyword>
<comment type="pathway">
    <text evidence="7">Carbohydrate degradation; 2-deoxy-D-ribose 1-phosphate degradation; D-glyceraldehyde 3-phosphate and acetaldehyde from 2-deoxy-alpha-D-ribose 1-phosphate: step 2/2.</text>
</comment>
<organism evidence="8 9">
    <name type="scientific">Baia soyae</name>
    <dbReference type="NCBI Taxonomy" id="1544746"/>
    <lineage>
        <taxon>Bacteria</taxon>
        <taxon>Bacillati</taxon>
        <taxon>Bacillota</taxon>
        <taxon>Bacilli</taxon>
        <taxon>Bacillales</taxon>
        <taxon>Thermoactinomycetaceae</taxon>
        <taxon>Baia</taxon>
    </lineage>
</organism>
<name>A0A4R2S0F8_9BACL</name>
<evidence type="ECO:0000256" key="5">
    <source>
        <dbReference type="ARBA" id="ARBA00048791"/>
    </source>
</evidence>
<dbReference type="PIRSF" id="PIRSF001357">
    <property type="entry name" value="DeoC"/>
    <property type="match status" value="1"/>
</dbReference>
<dbReference type="EMBL" id="SLXV01000010">
    <property type="protein sequence ID" value="TCP69327.1"/>
    <property type="molecule type" value="Genomic_DNA"/>
</dbReference>
<evidence type="ECO:0000256" key="3">
    <source>
        <dbReference type="ARBA" id="ARBA00023239"/>
    </source>
</evidence>
<proteinExistence type="inferred from homology"/>
<dbReference type="SMART" id="SM01133">
    <property type="entry name" value="DeoC"/>
    <property type="match status" value="1"/>
</dbReference>
<dbReference type="AlphaFoldDB" id="A0A4R2S0F8"/>
<keyword evidence="4 7" id="KW-0704">Schiff base</keyword>
<sequence length="223" mass="23086">MAHKNIARMIDHTLLKPDATKDQILQLCKEAREHVFASVCINPYWISLAAKELSGTEVKVCTVVGFPLGASTSEAKAFETKDAIAKGAEEIDMVMNIGALKSGDLETVEQDIRAVVEAANGVLVKVILETGLLSDEEIVQASKASKAAGAHFVKTSTGFGYGGATVEAVRLMRQTVGPELGVKASGGVRDLAGAEAIIEAGANRIGASASIAIVTGGTGTGTY</sequence>